<reference evidence="6 7" key="1">
    <citation type="submission" date="2014-05" db="EMBL/GenBank/DDBJ databases">
        <title>Draft genome sequence of a rare smut relative, Tilletiaria anomala UBC 951.</title>
        <authorList>
            <consortium name="DOE Joint Genome Institute"/>
            <person name="Toome M."/>
            <person name="Kuo A."/>
            <person name="Henrissat B."/>
            <person name="Lipzen A."/>
            <person name="Tritt A."/>
            <person name="Yoshinaga Y."/>
            <person name="Zane M."/>
            <person name="Barry K."/>
            <person name="Grigoriev I.V."/>
            <person name="Spatafora J.W."/>
            <person name="Aimea M.C."/>
        </authorList>
    </citation>
    <scope>NUCLEOTIDE SEQUENCE [LARGE SCALE GENOMIC DNA]</scope>
    <source>
        <strain evidence="6 7">UBC 951</strain>
    </source>
</reference>
<dbReference type="GO" id="GO:0016929">
    <property type="term" value="F:deSUMOylase activity"/>
    <property type="evidence" value="ECO:0007669"/>
    <property type="project" value="TreeGrafter"/>
</dbReference>
<dbReference type="RefSeq" id="XP_013240040.1">
    <property type="nucleotide sequence ID" value="XM_013384586.1"/>
</dbReference>
<keyword evidence="4" id="KW-0788">Thiol protease</keyword>
<dbReference type="GO" id="GO:0016926">
    <property type="term" value="P:protein desumoylation"/>
    <property type="evidence" value="ECO:0007669"/>
    <property type="project" value="TreeGrafter"/>
</dbReference>
<dbReference type="InterPro" id="IPR003653">
    <property type="entry name" value="Peptidase_C48_C"/>
</dbReference>
<dbReference type="PANTHER" id="PTHR12606">
    <property type="entry name" value="SENTRIN/SUMO-SPECIFIC PROTEASE"/>
    <property type="match status" value="1"/>
</dbReference>
<dbReference type="OrthoDB" id="1939479at2759"/>
<dbReference type="PANTHER" id="PTHR12606:SF141">
    <property type="entry name" value="GH15225P-RELATED"/>
    <property type="match status" value="1"/>
</dbReference>
<dbReference type="GO" id="GO:0060255">
    <property type="term" value="P:regulation of macromolecule metabolic process"/>
    <property type="evidence" value="ECO:0007669"/>
    <property type="project" value="UniProtKB-ARBA"/>
</dbReference>
<dbReference type="SUPFAM" id="SSF54001">
    <property type="entry name" value="Cysteine proteinases"/>
    <property type="match status" value="1"/>
</dbReference>
<dbReference type="STRING" id="1037660.A0A066VCX8"/>
<dbReference type="Gene3D" id="3.40.395.10">
    <property type="entry name" value="Adenoviral Proteinase, Chain A"/>
    <property type="match status" value="1"/>
</dbReference>
<dbReference type="GO" id="GO:0006508">
    <property type="term" value="P:proteolysis"/>
    <property type="evidence" value="ECO:0007669"/>
    <property type="project" value="UniProtKB-KW"/>
</dbReference>
<comment type="similarity">
    <text evidence="1">Belongs to the peptidase C48 family.</text>
</comment>
<dbReference type="EMBL" id="JMSN01000169">
    <property type="protein sequence ID" value="KDN36415.1"/>
    <property type="molecule type" value="Genomic_DNA"/>
</dbReference>
<dbReference type="PROSITE" id="PS50600">
    <property type="entry name" value="ULP_PROTEASE"/>
    <property type="match status" value="1"/>
</dbReference>
<evidence type="ECO:0000259" key="5">
    <source>
        <dbReference type="PROSITE" id="PS50600"/>
    </source>
</evidence>
<gene>
    <name evidence="6" type="ORF">K437DRAFT_279781</name>
</gene>
<evidence type="ECO:0000313" key="7">
    <source>
        <dbReference type="Proteomes" id="UP000027361"/>
    </source>
</evidence>
<dbReference type="Proteomes" id="UP000027361">
    <property type="component" value="Unassembled WGS sequence"/>
</dbReference>
<dbReference type="FunFam" id="3.40.395.10:FF:000001">
    <property type="entry name" value="Sentrin-specific protease 1"/>
    <property type="match status" value="1"/>
</dbReference>
<dbReference type="GO" id="GO:0005634">
    <property type="term" value="C:nucleus"/>
    <property type="evidence" value="ECO:0007669"/>
    <property type="project" value="TreeGrafter"/>
</dbReference>
<evidence type="ECO:0000256" key="1">
    <source>
        <dbReference type="ARBA" id="ARBA00005234"/>
    </source>
</evidence>
<dbReference type="InterPro" id="IPR038765">
    <property type="entry name" value="Papain-like_cys_pep_sf"/>
</dbReference>
<keyword evidence="2" id="KW-0645">Protease</keyword>
<dbReference type="OMA" id="WSLITLD"/>
<feature type="domain" description="Ubiquitin-like protease family profile" evidence="5">
    <location>
        <begin position="69"/>
        <end position="251"/>
    </location>
</feature>
<dbReference type="AlphaFoldDB" id="A0A066VCX8"/>
<evidence type="ECO:0000313" key="6">
    <source>
        <dbReference type="EMBL" id="KDN36415.1"/>
    </source>
</evidence>
<dbReference type="GeneID" id="25266910"/>
<proteinExistence type="inferred from homology"/>
<evidence type="ECO:0000256" key="3">
    <source>
        <dbReference type="ARBA" id="ARBA00022801"/>
    </source>
</evidence>
<dbReference type="Pfam" id="PF02902">
    <property type="entry name" value="Peptidase_C48"/>
    <property type="match status" value="1"/>
</dbReference>
<accession>A0A066VCX8</accession>
<sequence>MLEISFVFTLLPSQYYQRKVVERHLLRERDARSSIGPSKWKQSDLTDEQEATVDNAFSKRGVVSTITGAEVNHSDLAKLRPRQWLNDESINFHGLLVLNRSKQAFEEREKALKAGKKPDVQWRAFWDIHFFNSFFYAKLEKAGYSAVKRWTRKVHLFSKDIVLFPVNLGNAHWVTGAINFRLKRIEYYDSMHTSNRSFFLVMREYLEEESLDKRKTEMDWTGWQDYTPTDFPYQSNGYDCGVFTISTIEQLTRDGAAEDDEDYAWNFTERNMPYLRRRTVYEIVKKQLLE</sequence>
<organism evidence="6 7">
    <name type="scientific">Tilletiaria anomala (strain ATCC 24038 / CBS 436.72 / UBC 951)</name>
    <dbReference type="NCBI Taxonomy" id="1037660"/>
    <lineage>
        <taxon>Eukaryota</taxon>
        <taxon>Fungi</taxon>
        <taxon>Dikarya</taxon>
        <taxon>Basidiomycota</taxon>
        <taxon>Ustilaginomycotina</taxon>
        <taxon>Exobasidiomycetes</taxon>
        <taxon>Georgefischeriales</taxon>
        <taxon>Tilletiariaceae</taxon>
        <taxon>Tilletiaria</taxon>
    </lineage>
</organism>
<keyword evidence="7" id="KW-1185">Reference proteome</keyword>
<comment type="caution">
    <text evidence="6">The sequence shown here is derived from an EMBL/GenBank/DDBJ whole genome shotgun (WGS) entry which is preliminary data.</text>
</comment>
<keyword evidence="3" id="KW-0378">Hydrolase</keyword>
<protein>
    <submittedName>
        <fullName evidence="6">Cysteine proteinase</fullName>
    </submittedName>
</protein>
<name>A0A066VCX8_TILAU</name>
<dbReference type="InParanoid" id="A0A066VCX8"/>
<evidence type="ECO:0000256" key="2">
    <source>
        <dbReference type="ARBA" id="ARBA00022670"/>
    </source>
</evidence>
<dbReference type="GO" id="GO:0080090">
    <property type="term" value="P:regulation of primary metabolic process"/>
    <property type="evidence" value="ECO:0007669"/>
    <property type="project" value="UniProtKB-ARBA"/>
</dbReference>
<dbReference type="HOGENOM" id="CLU_024324_2_2_1"/>
<evidence type="ECO:0000256" key="4">
    <source>
        <dbReference type="ARBA" id="ARBA00022807"/>
    </source>
</evidence>